<comment type="caution">
    <text evidence="1">The sequence shown here is derived from an EMBL/GenBank/DDBJ whole genome shotgun (WGS) entry which is preliminary data.</text>
</comment>
<dbReference type="Proteomes" id="UP000658127">
    <property type="component" value="Unassembled WGS sequence"/>
</dbReference>
<dbReference type="RefSeq" id="WP_189029285.1">
    <property type="nucleotide sequence ID" value="NZ_BMNE01000003.1"/>
</dbReference>
<dbReference type="EMBL" id="BMNE01000003">
    <property type="protein sequence ID" value="GGN83154.1"/>
    <property type="molecule type" value="Genomic_DNA"/>
</dbReference>
<evidence type="ECO:0000313" key="1">
    <source>
        <dbReference type="EMBL" id="GGN83154.1"/>
    </source>
</evidence>
<proteinExistence type="predicted"/>
<name>A0ABQ2KH31_9NOCA</name>
<organism evidence="1 2">
    <name type="scientific">Nocardia rhizosphaerihabitans</name>
    <dbReference type="NCBI Taxonomy" id="1691570"/>
    <lineage>
        <taxon>Bacteria</taxon>
        <taxon>Bacillati</taxon>
        <taxon>Actinomycetota</taxon>
        <taxon>Actinomycetes</taxon>
        <taxon>Mycobacteriales</taxon>
        <taxon>Nocardiaceae</taxon>
        <taxon>Nocardia</taxon>
    </lineage>
</organism>
<evidence type="ECO:0000313" key="2">
    <source>
        <dbReference type="Proteomes" id="UP000658127"/>
    </source>
</evidence>
<sequence>MGSGSRYEEYEADLWERLAALLPSTEDAENFRDCRESGHQEAGLWILMQRLLEHRVPVSDRTRAEIEVLAEHWGERWARHDEITACVRDSADEGSLRLLPDDCSTPVDSAQLGIPDSALTGLLVVPWLECMRCGRVLARVHAREPWGDSSYLAAHYIVWHRASNDELEIFDEPDLHNAFELLLGCK</sequence>
<accession>A0ABQ2KH31</accession>
<protein>
    <submittedName>
        <fullName evidence="1">Uncharacterized protein</fullName>
    </submittedName>
</protein>
<keyword evidence="2" id="KW-1185">Reference proteome</keyword>
<gene>
    <name evidence="1" type="ORF">GCM10011610_35320</name>
</gene>
<reference evidence="2" key="1">
    <citation type="journal article" date="2019" name="Int. J. Syst. Evol. Microbiol.">
        <title>The Global Catalogue of Microorganisms (GCM) 10K type strain sequencing project: providing services to taxonomists for standard genome sequencing and annotation.</title>
        <authorList>
            <consortium name="The Broad Institute Genomics Platform"/>
            <consortium name="The Broad Institute Genome Sequencing Center for Infectious Disease"/>
            <person name="Wu L."/>
            <person name="Ma J."/>
        </authorList>
    </citation>
    <scope>NUCLEOTIDE SEQUENCE [LARGE SCALE GENOMIC DNA]</scope>
    <source>
        <strain evidence="2">CGMCC 4.7329</strain>
    </source>
</reference>